<dbReference type="InterPro" id="IPR004805">
    <property type="entry name" value="DnaE2/DnaE/PolC"/>
</dbReference>
<dbReference type="RefSeq" id="WP_015084221.1">
    <property type="nucleotide sequence ID" value="NC_019552.1"/>
</dbReference>
<dbReference type="Gene3D" id="1.10.10.1600">
    <property type="entry name" value="Bacterial DNA polymerase III alpha subunit, thumb domain"/>
    <property type="match status" value="1"/>
</dbReference>
<dbReference type="EC" id="2.7.7.7" evidence="1"/>
<accession>A0AAI8FE52</accession>
<evidence type="ECO:0000313" key="9">
    <source>
        <dbReference type="Proteomes" id="UP000009399"/>
    </source>
</evidence>
<reference evidence="8 9" key="1">
    <citation type="journal article" date="2013" name="Genome Announc.">
        <title>Complete Genome Sequence of Mycoplasma hyorhinis Strain SK76.</title>
        <authorList>
            <person name="Goodison S."/>
            <person name="Urquidi V."/>
            <person name="Kumar D."/>
            <person name="Reyes L."/>
            <person name="Rosser C.J."/>
        </authorList>
    </citation>
    <scope>NUCLEOTIDE SEQUENCE [LARGE SCALE GENOMIC DNA]</scope>
    <source>
        <strain evidence="8 9">SK76</strain>
    </source>
</reference>
<keyword evidence="3" id="KW-0548">Nucleotidyltransferase</keyword>
<comment type="catalytic activity">
    <reaction evidence="6">
        <text>DNA(n) + a 2'-deoxyribonucleoside 5'-triphosphate = DNA(n+1) + diphosphate</text>
        <dbReference type="Rhea" id="RHEA:22508"/>
        <dbReference type="Rhea" id="RHEA-COMP:17339"/>
        <dbReference type="Rhea" id="RHEA-COMP:17340"/>
        <dbReference type="ChEBI" id="CHEBI:33019"/>
        <dbReference type="ChEBI" id="CHEBI:61560"/>
        <dbReference type="ChEBI" id="CHEBI:173112"/>
        <dbReference type="EC" id="2.7.7.7"/>
    </reaction>
</comment>
<dbReference type="Gene3D" id="3.20.20.140">
    <property type="entry name" value="Metal-dependent hydrolases"/>
    <property type="match status" value="1"/>
</dbReference>
<dbReference type="InterPro" id="IPR004013">
    <property type="entry name" value="PHP_dom"/>
</dbReference>
<dbReference type="SUPFAM" id="SSF89550">
    <property type="entry name" value="PHP domain-like"/>
    <property type="match status" value="1"/>
</dbReference>
<dbReference type="PANTHER" id="PTHR32294:SF0">
    <property type="entry name" value="DNA POLYMERASE III SUBUNIT ALPHA"/>
    <property type="match status" value="1"/>
</dbReference>
<dbReference type="Gene3D" id="1.10.150.870">
    <property type="match status" value="1"/>
</dbReference>
<evidence type="ECO:0000256" key="1">
    <source>
        <dbReference type="ARBA" id="ARBA00012417"/>
    </source>
</evidence>
<dbReference type="Pfam" id="PF02811">
    <property type="entry name" value="PHP"/>
    <property type="match status" value="1"/>
</dbReference>
<evidence type="ECO:0000256" key="5">
    <source>
        <dbReference type="ARBA" id="ARBA00022932"/>
    </source>
</evidence>
<dbReference type="GO" id="GO:0008408">
    <property type="term" value="F:3'-5' exonuclease activity"/>
    <property type="evidence" value="ECO:0007669"/>
    <property type="project" value="InterPro"/>
</dbReference>
<evidence type="ECO:0000256" key="3">
    <source>
        <dbReference type="ARBA" id="ARBA00022695"/>
    </source>
</evidence>
<gene>
    <name evidence="8" type="ORF">MOS_551</name>
</gene>
<dbReference type="Proteomes" id="UP000009399">
    <property type="component" value="Chromosome"/>
</dbReference>
<dbReference type="NCBIfam" id="NF005516">
    <property type="entry name" value="PRK07135.1"/>
    <property type="match status" value="1"/>
</dbReference>
<dbReference type="InterPro" id="IPR040982">
    <property type="entry name" value="DNA_pol3_finger"/>
</dbReference>
<evidence type="ECO:0000256" key="4">
    <source>
        <dbReference type="ARBA" id="ARBA00022705"/>
    </source>
</evidence>
<evidence type="ECO:0000313" key="8">
    <source>
        <dbReference type="EMBL" id="AFX74463.1"/>
    </source>
</evidence>
<feature type="domain" description="Polymerase/histidinol phosphatase N-terminal" evidence="7">
    <location>
        <begin position="5"/>
        <end position="72"/>
    </location>
</feature>
<dbReference type="InterPro" id="IPR016195">
    <property type="entry name" value="Pol/histidinol_Pase-like"/>
</dbReference>
<dbReference type="Pfam" id="PF07733">
    <property type="entry name" value="DNA_pol3_alpha"/>
    <property type="match status" value="1"/>
</dbReference>
<organism evidence="8 9">
    <name type="scientific">Mesomycoplasma hyorhinis SK76</name>
    <dbReference type="NCBI Taxonomy" id="1118964"/>
    <lineage>
        <taxon>Bacteria</taxon>
        <taxon>Bacillati</taxon>
        <taxon>Mycoplasmatota</taxon>
        <taxon>Mycoplasmoidales</taxon>
        <taxon>Metamycoplasmataceae</taxon>
        <taxon>Mesomycoplasma</taxon>
    </lineage>
</organism>
<dbReference type="KEGG" id="mhs:MOS_551"/>
<dbReference type="InterPro" id="IPR011708">
    <property type="entry name" value="DNA_pol3_alpha_NTPase_dom"/>
</dbReference>
<proteinExistence type="predicted"/>
<dbReference type="EMBL" id="CP003914">
    <property type="protein sequence ID" value="AFX74463.1"/>
    <property type="molecule type" value="Genomic_DNA"/>
</dbReference>
<dbReference type="CDD" id="cd07431">
    <property type="entry name" value="PHP_PolIIIA"/>
    <property type="match status" value="1"/>
</dbReference>
<dbReference type="AlphaFoldDB" id="A0AAI8FE52"/>
<dbReference type="PANTHER" id="PTHR32294">
    <property type="entry name" value="DNA POLYMERASE III SUBUNIT ALPHA"/>
    <property type="match status" value="1"/>
</dbReference>
<dbReference type="SMART" id="SM00481">
    <property type="entry name" value="POLIIIAc"/>
    <property type="match status" value="1"/>
</dbReference>
<evidence type="ECO:0000259" key="7">
    <source>
        <dbReference type="SMART" id="SM00481"/>
    </source>
</evidence>
<keyword evidence="4" id="KW-0235">DNA replication</keyword>
<dbReference type="NCBIfam" id="TIGR00594">
    <property type="entry name" value="polc"/>
    <property type="match status" value="1"/>
</dbReference>
<dbReference type="InterPro" id="IPR041931">
    <property type="entry name" value="DNA_pol3_alpha_thumb_dom"/>
</dbReference>
<dbReference type="GO" id="GO:0006260">
    <property type="term" value="P:DNA replication"/>
    <property type="evidence" value="ECO:0007669"/>
    <property type="project" value="UniProtKB-KW"/>
</dbReference>
<dbReference type="GO" id="GO:0003887">
    <property type="term" value="F:DNA-directed DNA polymerase activity"/>
    <property type="evidence" value="ECO:0007669"/>
    <property type="project" value="UniProtKB-KW"/>
</dbReference>
<name>A0AAI8FE52_MESHY</name>
<sequence length="979" mass="113158">MQKLINLHTNTEYSFLQSTIKISSLIEYAKQHQLKHLVITDRDNMFGVAKFYNECKANNINPIIGLDLEIKSFRFILIAKNYQGFLHLSLLSSKKMSFKEIEIEELDNENIIVIDHPKLGLYSKTKKMLEFSNYFVHSNDSKIANSVYVQTRNVLYASEEKYLKILHKIADSSEKDEAVDFIDFEMWYEQVDEQIIQRTNFLVENILIEFPEANMILPDFKNEANLNPDEFLQQLLEKQVAKKKAEFKNFPNFKERLVYEFNIIKSLKFSNYFLIIWDFLRWARKNNILIGPGRGSSSGSLISYLLNITQVNPLKFDLIFERFLNPKRISMPDIDIDIQDNRRDELIQYIQQKYGYENTALIITFSTFGAKMAFADVAKKLKNVSPTDVLAITKHIPFGLSLEQAYKTNANFRAYVEKQDNNGNFLYKEIFEIAKFLERMPRQSGTHAAGIVIADKPLYNYVPTLISKDKYNQTQFSAEFLEQFSLLKIDLLGLKNLTVVKGIINSINQHSNLNFNFNSIPIFDKGTNELLTRGKTVGIFQLESPGMANTLRKVGISSIDDVVAVISLFRPGPIKNIPLYAQRKKNEADYEIISQEYNDILKSTYGIIIYQEQIMQICQTIAGFDFATSDLIRRAISKKEAKKLYKAKQLFIQGGLNKGYSAVVLEKIFQQIEYFAEYGFNKSHAVAYATLAYKMAYLKQNYPLEFYSFLITNEEGSQTNIAKFIKEAQPAIKFKKPNINISTTSVVYERKTSTIYLPLILIKGLGSVACQKILEERNKNGLYKDFLDFVIRMKIINISNTIITLLINSGTLSEFGNIPTLLENLVTAESYKICILEDENKNLYCDYSLIPGKFELEIKEDNLELTIENEEKLLGMSFSSFDQNIDLKNPVLLSELSLNVEYRMVLYVKKVANLTAKTGAWMKKITLTDFQSPDQDIWLFGSKVTFFEAVKEKQYYEFLIIKIKDKLILQNHLKEMRYD</sequence>
<evidence type="ECO:0000256" key="2">
    <source>
        <dbReference type="ARBA" id="ARBA00022679"/>
    </source>
</evidence>
<protein>
    <recommendedName>
        <fullName evidence="1">DNA-directed DNA polymerase</fullName>
        <ecNumber evidence="1">2.7.7.7</ecNumber>
    </recommendedName>
</protein>
<dbReference type="InterPro" id="IPR003141">
    <property type="entry name" value="Pol/His_phosphatase_N"/>
</dbReference>
<dbReference type="InterPro" id="IPR029460">
    <property type="entry name" value="DNAPol_HHH"/>
</dbReference>
<dbReference type="Pfam" id="PF17657">
    <property type="entry name" value="DNA_pol3_finger"/>
    <property type="match status" value="1"/>
</dbReference>
<keyword evidence="5" id="KW-0239">DNA-directed DNA polymerase</keyword>
<evidence type="ECO:0000256" key="6">
    <source>
        <dbReference type="ARBA" id="ARBA00049244"/>
    </source>
</evidence>
<dbReference type="Pfam" id="PF14579">
    <property type="entry name" value="HHH_6"/>
    <property type="match status" value="1"/>
</dbReference>
<keyword evidence="2" id="KW-0808">Transferase</keyword>